<evidence type="ECO:0000313" key="2">
    <source>
        <dbReference type="Proteomes" id="UP001055013"/>
    </source>
</evidence>
<accession>A0ACB5QP15</accession>
<proteinExistence type="predicted"/>
<dbReference type="Proteomes" id="UP001055013">
    <property type="component" value="Unassembled WGS sequence"/>
</dbReference>
<keyword evidence="2" id="KW-1185">Reference proteome</keyword>
<comment type="caution">
    <text evidence="1">The sequence shown here is derived from an EMBL/GenBank/DDBJ whole genome shotgun (WGS) entry which is preliminary data.</text>
</comment>
<organism evidence="1 2">
    <name type="scientific">Caballeronia novacaledonica</name>
    <dbReference type="NCBI Taxonomy" id="1544861"/>
    <lineage>
        <taxon>Bacteria</taxon>
        <taxon>Pseudomonadati</taxon>
        <taxon>Pseudomonadota</taxon>
        <taxon>Betaproteobacteria</taxon>
        <taxon>Burkholderiales</taxon>
        <taxon>Burkholderiaceae</taxon>
        <taxon>Caballeronia</taxon>
    </lineage>
</organism>
<reference evidence="1" key="1">
    <citation type="submission" date="2021-09" db="EMBL/GenBank/DDBJ databases">
        <title>Isolation and characterization of 3-chlorobenzoate degrading bacteria from soils in Shizuoka.</title>
        <authorList>
            <person name="Ifat A."/>
            <person name="Ogawa N."/>
            <person name="Kimbara K."/>
            <person name="Moriuchi R."/>
            <person name="Dohra H."/>
            <person name="Shintani M."/>
        </authorList>
    </citation>
    <scope>NUCLEOTIDE SEQUENCE</scope>
    <source>
        <strain evidence="1">19CS2-2</strain>
    </source>
</reference>
<name>A0ACB5QP15_9BURK</name>
<dbReference type="EMBL" id="BPUR01000004">
    <property type="protein sequence ID" value="GJH16693.1"/>
    <property type="molecule type" value="Genomic_DNA"/>
</dbReference>
<sequence>MIRSIHDDGVERRTAVKWINLLPLDTELF</sequence>
<evidence type="ECO:0000313" key="1">
    <source>
        <dbReference type="EMBL" id="GJH16693.1"/>
    </source>
</evidence>
<gene>
    <name evidence="1" type="ORF">CBA19CS22_09145</name>
</gene>
<protein>
    <submittedName>
        <fullName evidence="1">Uncharacterized protein</fullName>
    </submittedName>
</protein>